<comment type="caution">
    <text evidence="1">The sequence shown here is derived from an EMBL/GenBank/DDBJ whole genome shotgun (WGS) entry which is preliminary data.</text>
</comment>
<gene>
    <name evidence="1" type="ORF">M569_11540</name>
</gene>
<dbReference type="EMBL" id="AUSU01005602">
    <property type="protein sequence ID" value="EPS63246.1"/>
    <property type="molecule type" value="Genomic_DNA"/>
</dbReference>
<sequence>MHALEDNNREDFLWQWIFREEILDEGKGDAMRVFKHRLIINYRHPVHRFMHRRLQTKTVHTFRLDFRCIAHLHNGATILPRLVRPVVPENKINHRDLKG</sequence>
<dbReference type="AlphaFoldDB" id="S8CFC4"/>
<organism evidence="1 2">
    <name type="scientific">Genlisea aurea</name>
    <dbReference type="NCBI Taxonomy" id="192259"/>
    <lineage>
        <taxon>Eukaryota</taxon>
        <taxon>Viridiplantae</taxon>
        <taxon>Streptophyta</taxon>
        <taxon>Embryophyta</taxon>
        <taxon>Tracheophyta</taxon>
        <taxon>Spermatophyta</taxon>
        <taxon>Magnoliopsida</taxon>
        <taxon>eudicotyledons</taxon>
        <taxon>Gunneridae</taxon>
        <taxon>Pentapetalae</taxon>
        <taxon>asterids</taxon>
        <taxon>lamiids</taxon>
        <taxon>Lamiales</taxon>
        <taxon>Lentibulariaceae</taxon>
        <taxon>Genlisea</taxon>
    </lineage>
</organism>
<proteinExistence type="predicted"/>
<evidence type="ECO:0000313" key="2">
    <source>
        <dbReference type="Proteomes" id="UP000015453"/>
    </source>
</evidence>
<reference evidence="1 2" key="1">
    <citation type="journal article" date="2013" name="BMC Genomics">
        <title>The miniature genome of a carnivorous plant Genlisea aurea contains a low number of genes and short non-coding sequences.</title>
        <authorList>
            <person name="Leushkin E.V."/>
            <person name="Sutormin R.A."/>
            <person name="Nabieva E.R."/>
            <person name="Penin A.A."/>
            <person name="Kondrashov A.S."/>
            <person name="Logacheva M.D."/>
        </authorList>
    </citation>
    <scope>NUCLEOTIDE SEQUENCE [LARGE SCALE GENOMIC DNA]</scope>
</reference>
<keyword evidence="2" id="KW-1185">Reference proteome</keyword>
<evidence type="ECO:0000313" key="1">
    <source>
        <dbReference type="EMBL" id="EPS63246.1"/>
    </source>
</evidence>
<protein>
    <submittedName>
        <fullName evidence="1">Uncharacterized protein</fullName>
    </submittedName>
</protein>
<accession>S8CFC4</accession>
<dbReference type="Proteomes" id="UP000015453">
    <property type="component" value="Unassembled WGS sequence"/>
</dbReference>
<name>S8CFC4_9LAMI</name>